<dbReference type="Pfam" id="PF07714">
    <property type="entry name" value="PK_Tyr_Ser-Thr"/>
    <property type="match status" value="1"/>
</dbReference>
<dbReference type="AlphaFoldDB" id="A0A8D7F080"/>
<evidence type="ECO:0000256" key="7">
    <source>
        <dbReference type="ARBA" id="ARBA00022777"/>
    </source>
</evidence>
<dbReference type="FunFam" id="1.10.510.10:FF:000032">
    <property type="entry name" value="Serine/threonine-protein kinase PBS1"/>
    <property type="match status" value="1"/>
</dbReference>
<evidence type="ECO:0000256" key="1">
    <source>
        <dbReference type="ARBA" id="ARBA00004236"/>
    </source>
</evidence>
<dbReference type="PROSITE" id="PS50011">
    <property type="entry name" value="PROTEIN_KINASE_DOM"/>
    <property type="match status" value="1"/>
</dbReference>
<dbReference type="PANTHER" id="PTHR47985:SF52">
    <property type="entry name" value="OS02G0833000 PROTEIN"/>
    <property type="match status" value="1"/>
</dbReference>
<sequence length="390" mass="43441">MNCFSCVSYHHRDAPKRAAEGSVGSSSLPQLDDSEELEKIACSPDGEKSLARSFTFRELAAATRNFKPKNLIGEGGFGRVFKGHLESGQASNSSPPPLLLEVKQLNRNGMQGSQEFLVECLMLTMLHHINLVSLIGYCAEGDERLLVYEYMPQGSLEHHLFDLPPPKEPLDWNTRIKIAVGAAKGLTYLHDVVNPPVIYRDLKSSNILLDNEFNPKLSDFGLAKLGPVGDDTHVSTRVMGTYGYCAPDYAMSGKLTVKSDVYSFGVVLLELITGRKAFDFTKRLGEQNLIVWSRPFIKDRRKFSQLADPLLQGRYPIRPFHQLAMITAMCLHDHPHIRPTMREVSLALDHVATQLYVSETSHRIHDSAKRLAEGEDAGGLAVQENVKKAR</sequence>
<dbReference type="CDD" id="cd14066">
    <property type="entry name" value="STKc_IRAK"/>
    <property type="match status" value="1"/>
</dbReference>
<keyword evidence="8" id="KW-0067">ATP-binding</keyword>
<accession>A0A8D7F080</accession>
<comment type="similarity">
    <text evidence="2">Belongs to the protein kinase superfamily. Ser/Thr protein kinase family.</text>
</comment>
<evidence type="ECO:0000256" key="5">
    <source>
        <dbReference type="ARBA" id="ARBA00022679"/>
    </source>
</evidence>
<keyword evidence="9" id="KW-0472">Membrane</keyword>
<evidence type="ECO:0000256" key="9">
    <source>
        <dbReference type="ARBA" id="ARBA00023136"/>
    </source>
</evidence>
<evidence type="ECO:0000256" key="3">
    <source>
        <dbReference type="ARBA" id="ARBA00022475"/>
    </source>
</evidence>
<dbReference type="EMBL" id="HG996474">
    <property type="protein sequence ID" value="CAG1836336.1"/>
    <property type="molecule type" value="Genomic_DNA"/>
</dbReference>
<dbReference type="GO" id="GO:0005524">
    <property type="term" value="F:ATP binding"/>
    <property type="evidence" value="ECO:0007669"/>
    <property type="project" value="UniProtKB-KW"/>
</dbReference>
<dbReference type="SUPFAM" id="SSF56112">
    <property type="entry name" value="Protein kinase-like (PK-like)"/>
    <property type="match status" value="1"/>
</dbReference>
<proteinExistence type="inferred from homology"/>
<dbReference type="GO" id="GO:0004674">
    <property type="term" value="F:protein serine/threonine kinase activity"/>
    <property type="evidence" value="ECO:0007669"/>
    <property type="project" value="UniProtKB-KW"/>
</dbReference>
<dbReference type="InterPro" id="IPR000719">
    <property type="entry name" value="Prot_kinase_dom"/>
</dbReference>
<dbReference type="InterPro" id="IPR001245">
    <property type="entry name" value="Ser-Thr/Tyr_kinase_cat_dom"/>
</dbReference>
<dbReference type="GO" id="GO:0005886">
    <property type="term" value="C:plasma membrane"/>
    <property type="evidence" value="ECO:0007669"/>
    <property type="project" value="UniProtKB-SubCell"/>
</dbReference>
<dbReference type="InterPro" id="IPR011009">
    <property type="entry name" value="Kinase-like_dom_sf"/>
</dbReference>
<keyword evidence="4" id="KW-0723">Serine/threonine-protein kinase</keyword>
<evidence type="ECO:0000259" key="10">
    <source>
        <dbReference type="PROSITE" id="PS50011"/>
    </source>
</evidence>
<evidence type="ECO:0000256" key="4">
    <source>
        <dbReference type="ARBA" id="ARBA00022527"/>
    </source>
</evidence>
<dbReference type="SMART" id="SM00220">
    <property type="entry name" value="S_TKc"/>
    <property type="match status" value="1"/>
</dbReference>
<dbReference type="FunFam" id="3.30.200.20:FF:000039">
    <property type="entry name" value="receptor-like protein kinase FERONIA"/>
    <property type="match status" value="1"/>
</dbReference>
<dbReference type="Gene3D" id="3.30.200.20">
    <property type="entry name" value="Phosphorylase Kinase, domain 1"/>
    <property type="match status" value="1"/>
</dbReference>
<name>A0A8D7F080_MUSAM</name>
<keyword evidence="7" id="KW-0418">Kinase</keyword>
<gene>
    <name evidence="11" type="ORF">GSMUA_243050.1</name>
</gene>
<evidence type="ECO:0000313" key="11">
    <source>
        <dbReference type="EMBL" id="CAG1836336.1"/>
    </source>
</evidence>
<evidence type="ECO:0000256" key="6">
    <source>
        <dbReference type="ARBA" id="ARBA00022741"/>
    </source>
</evidence>
<keyword evidence="5" id="KW-0808">Transferase</keyword>
<dbReference type="InterPro" id="IPR008271">
    <property type="entry name" value="Ser/Thr_kinase_AS"/>
</dbReference>
<evidence type="ECO:0000256" key="2">
    <source>
        <dbReference type="ARBA" id="ARBA00008684"/>
    </source>
</evidence>
<dbReference type="PROSITE" id="PS00108">
    <property type="entry name" value="PROTEIN_KINASE_ST"/>
    <property type="match status" value="1"/>
</dbReference>
<keyword evidence="6" id="KW-0547">Nucleotide-binding</keyword>
<keyword evidence="3" id="KW-1003">Cell membrane</keyword>
<comment type="subcellular location">
    <subcellularLocation>
        <location evidence="1">Cell membrane</location>
    </subcellularLocation>
</comment>
<organism evidence="11">
    <name type="scientific">Musa acuminata subsp. malaccensis</name>
    <name type="common">Wild banana</name>
    <name type="synonym">Musa malaccensis</name>
    <dbReference type="NCBI Taxonomy" id="214687"/>
    <lineage>
        <taxon>Eukaryota</taxon>
        <taxon>Viridiplantae</taxon>
        <taxon>Streptophyta</taxon>
        <taxon>Embryophyta</taxon>
        <taxon>Tracheophyta</taxon>
        <taxon>Spermatophyta</taxon>
        <taxon>Magnoliopsida</taxon>
        <taxon>Liliopsida</taxon>
        <taxon>Zingiberales</taxon>
        <taxon>Musaceae</taxon>
        <taxon>Musa</taxon>
    </lineage>
</organism>
<reference evidence="11" key="1">
    <citation type="submission" date="2021-03" db="EMBL/GenBank/DDBJ databases">
        <authorList>
            <consortium name="Genoscope - CEA"/>
            <person name="William W."/>
        </authorList>
    </citation>
    <scope>NUCLEOTIDE SEQUENCE</scope>
    <source>
        <strain evidence="11">Doubled-haploid Pahang</strain>
    </source>
</reference>
<dbReference type="Gene3D" id="1.10.510.10">
    <property type="entry name" value="Transferase(Phosphotransferase) domain 1"/>
    <property type="match status" value="1"/>
</dbReference>
<protein>
    <submittedName>
        <fullName evidence="11">(wild Malaysian banana) hypothetical protein</fullName>
    </submittedName>
</protein>
<evidence type="ECO:0000256" key="8">
    <source>
        <dbReference type="ARBA" id="ARBA00022840"/>
    </source>
</evidence>
<dbReference type="PANTHER" id="PTHR47985">
    <property type="entry name" value="OS07G0668900 PROTEIN"/>
    <property type="match status" value="1"/>
</dbReference>
<feature type="domain" description="Protein kinase" evidence="10">
    <location>
        <begin position="66"/>
        <end position="353"/>
    </location>
</feature>